<reference evidence="3" key="3">
    <citation type="submission" date="2021-09" db="EMBL/GenBank/DDBJ databases">
        <authorList>
            <person name="Gilroy R."/>
        </authorList>
    </citation>
    <scope>NUCLEOTIDE SEQUENCE</scope>
    <source>
        <strain evidence="3">CHK175-13533</strain>
    </source>
</reference>
<dbReference type="PANTHER" id="PTHR36837:SF4">
    <property type="entry name" value="BLR0908 PROTEIN"/>
    <property type="match status" value="1"/>
</dbReference>
<dbReference type="InterPro" id="IPR010915">
    <property type="entry name" value="PHB_depoly_PhaZ"/>
</dbReference>
<dbReference type="EMBL" id="DYTQ01000030">
    <property type="protein sequence ID" value="HJH23325.1"/>
    <property type="molecule type" value="Genomic_DNA"/>
</dbReference>
<dbReference type="EMBL" id="CP019697">
    <property type="protein sequence ID" value="AQS51119.1"/>
    <property type="molecule type" value="Genomic_DNA"/>
</dbReference>
<dbReference type="PIRSF" id="PIRSF020818">
    <property type="entry name" value="PHB_depoly_PhaZ"/>
    <property type="match status" value="1"/>
</dbReference>
<evidence type="ECO:0000259" key="1">
    <source>
        <dbReference type="Pfam" id="PF06850"/>
    </source>
</evidence>
<dbReference type="InterPro" id="IPR009656">
    <property type="entry name" value="PHB_depo_C"/>
</dbReference>
<reference evidence="3" key="2">
    <citation type="journal article" date="2021" name="PeerJ">
        <title>Extensive microbial diversity within the chicken gut microbiome revealed by metagenomics and culture.</title>
        <authorList>
            <person name="Gilroy R."/>
            <person name="Ravi A."/>
            <person name="Getino M."/>
            <person name="Pursley I."/>
            <person name="Horton D.L."/>
            <person name="Alikhan N.F."/>
            <person name="Baker D."/>
            <person name="Gharbi K."/>
            <person name="Hall N."/>
            <person name="Watson M."/>
            <person name="Adriaenssens E.M."/>
            <person name="Foster-Nyarko E."/>
            <person name="Jarju S."/>
            <person name="Secka A."/>
            <person name="Antonio M."/>
            <person name="Oren A."/>
            <person name="Chaudhuri R.R."/>
            <person name="La Ragione R."/>
            <person name="Hildebrand F."/>
            <person name="Pallen M.J."/>
        </authorList>
    </citation>
    <scope>NUCLEOTIDE SEQUENCE</scope>
    <source>
        <strain evidence="3">CHK175-13533</strain>
    </source>
</reference>
<dbReference type="NCBIfam" id="TIGR01849">
    <property type="entry name" value="PHB_depoly_PhaZ"/>
    <property type="match status" value="1"/>
</dbReference>
<reference evidence="2 4" key="1">
    <citation type="submission" date="2017-01" db="EMBL/GenBank/DDBJ databases">
        <title>Complete Genome Sequence of Paenalcaligenes hominis, Isolated from a paraplegic Patient with neurogenic bladder.</title>
        <authorList>
            <person name="Mukhopadhyay R."/>
            <person name="Joaquin J."/>
            <person name="Hogue R."/>
            <person name="Kilaru A."/>
            <person name="Jospin G."/>
            <person name="Mars K."/>
            <person name="Eisen J.A."/>
            <person name="Chaturvedi V."/>
        </authorList>
    </citation>
    <scope>NUCLEOTIDE SEQUENCE [LARGE SCALE GENOMIC DNA]</scope>
    <source>
        <strain evidence="2 4">15S00501</strain>
    </source>
</reference>
<organism evidence="2 4">
    <name type="scientific">Paenalcaligenes hominis</name>
    <dbReference type="NCBI Taxonomy" id="643674"/>
    <lineage>
        <taxon>Bacteria</taxon>
        <taxon>Pseudomonadati</taxon>
        <taxon>Pseudomonadota</taxon>
        <taxon>Betaproteobacteria</taxon>
        <taxon>Burkholderiales</taxon>
        <taxon>Alcaligenaceae</taxon>
        <taxon>Paenalcaligenes</taxon>
    </lineage>
</organism>
<dbReference type="Pfam" id="PF06850">
    <property type="entry name" value="PHB_depo_C"/>
    <property type="match status" value="1"/>
</dbReference>
<dbReference type="InterPro" id="IPR051321">
    <property type="entry name" value="PHA/PHB_synthase"/>
</dbReference>
<protein>
    <submittedName>
        <fullName evidence="2">Polyhydroxyalkanoate depolymerase</fullName>
    </submittedName>
</protein>
<dbReference type="Proteomes" id="UP000189369">
    <property type="component" value="Chromosome"/>
</dbReference>
<gene>
    <name evidence="3" type="primary">phaZ</name>
    <name evidence="3" type="ORF">K8U84_02085</name>
    <name evidence="2" type="ORF">PAEH1_05185</name>
</gene>
<accession>A0A1U9JZH3</accession>
<dbReference type="KEGG" id="phn:PAEH1_05185"/>
<dbReference type="Proteomes" id="UP000700248">
    <property type="component" value="Unassembled WGS sequence"/>
</dbReference>
<dbReference type="OrthoDB" id="9800634at2"/>
<dbReference type="InterPro" id="IPR029058">
    <property type="entry name" value="AB_hydrolase_fold"/>
</dbReference>
<sequence>MLYDLHELQRSFLSPLATFSSHSAQLLTNPYSPWAYTPMAKQLAAGYELMHRLGKEYEKPAWDIHALREPNQHIAVHQQTVHTTPFCHLVRFSLAQPSTSSRPTVLLVAPLSGHHATLLRDTVRTLLQDHDVYVTDWVDARMVPLAAGSFHLNDYVQYIEDCLHFLNTDVHVIAVCQPTVPVLAAVSLMAAKQHPNQPKSLTLMGGPIDARQSPTQVNRLATTKPYSWFEDNLIHRVPARYVGAGRRVYPGFLQHIGFVAMNPDRHVSSHYDFYQHLVKGQDNDAEAHRRFYDEYNAVLDMPAEFYLDTIKVVFQDYALPKGTWFIEGQKVDPAAITRTALLTIEGELDDISGLGQTEAAQHLCQRIPQAKKRHYVAEGSGHYGIFSGRRWRQHIYPQIKAFIHQHA</sequence>
<dbReference type="RefSeq" id="WP_077733674.1">
    <property type="nucleotide sequence ID" value="NZ_DYTQ01000030.1"/>
</dbReference>
<evidence type="ECO:0000313" key="4">
    <source>
        <dbReference type="Proteomes" id="UP000189369"/>
    </source>
</evidence>
<evidence type="ECO:0000313" key="3">
    <source>
        <dbReference type="EMBL" id="HJH23325.1"/>
    </source>
</evidence>
<dbReference type="STRING" id="643674.PAEH1_05185"/>
<evidence type="ECO:0000313" key="2">
    <source>
        <dbReference type="EMBL" id="AQS51119.1"/>
    </source>
</evidence>
<feature type="domain" description="PHB de-polymerase C-terminal" evidence="1">
    <location>
        <begin position="205"/>
        <end position="406"/>
    </location>
</feature>
<proteinExistence type="predicted"/>
<dbReference type="PANTHER" id="PTHR36837">
    <property type="entry name" value="POLY(3-HYDROXYALKANOATE) POLYMERASE SUBUNIT PHAC"/>
    <property type="match status" value="1"/>
</dbReference>
<dbReference type="SUPFAM" id="SSF53474">
    <property type="entry name" value="alpha/beta-Hydrolases"/>
    <property type="match status" value="1"/>
</dbReference>
<name>A0A1U9JZH3_9BURK</name>
<dbReference type="Gene3D" id="3.40.50.1820">
    <property type="entry name" value="alpha/beta hydrolase"/>
    <property type="match status" value="1"/>
</dbReference>
<dbReference type="AlphaFoldDB" id="A0A1U9JZH3"/>